<accession>A0ABQ5KNW2</accession>
<protein>
    <submittedName>
        <fullName evidence="2">Uncharacterized protein</fullName>
    </submittedName>
</protein>
<gene>
    <name evidence="2" type="ORF">ADUPG1_007462</name>
</gene>
<feature type="non-terminal residue" evidence="2">
    <location>
        <position position="304"/>
    </location>
</feature>
<reference evidence="2" key="1">
    <citation type="submission" date="2022-03" db="EMBL/GenBank/DDBJ databases">
        <title>Draft genome sequence of Aduncisulcus paluster, a free-living microaerophilic Fornicata.</title>
        <authorList>
            <person name="Yuyama I."/>
            <person name="Kume K."/>
            <person name="Tamura T."/>
            <person name="Inagaki Y."/>
            <person name="Hashimoto T."/>
        </authorList>
    </citation>
    <scope>NUCLEOTIDE SEQUENCE</scope>
    <source>
        <strain evidence="2">NY0171</strain>
    </source>
</reference>
<dbReference type="Proteomes" id="UP001057375">
    <property type="component" value="Unassembled WGS sequence"/>
</dbReference>
<evidence type="ECO:0000313" key="2">
    <source>
        <dbReference type="EMBL" id="GKT33631.1"/>
    </source>
</evidence>
<sequence>AHMLDDINVVGSSIETASSESVMFDAKSFSLDFFSTSCNSLPIVLPACDGWGTISLSLVQVPFPTIPIVTVEKNEFIRHMDVDDFLTVSKPGYSFRMMQPRYVPHIRSLSIFTEPWETHTETRPAKMAVKTPKEKEEEEEEEEVKGSDRSVDIPKKEEHASVSSIALSSLPPSPPSPTVETFYEQESSFLRDERIQWKERMDSVLASSKAFDAFHPILHIAKSVKAKTTVSHASTPKPLSIFHFLHTQHFIRAVRSMVNAFTVDPWVTFYTVKLAADHPCPIPDSMIAKLSGLHPFCEKAKILS</sequence>
<comment type="caution">
    <text evidence="2">The sequence shown here is derived from an EMBL/GenBank/DDBJ whole genome shotgun (WGS) entry which is preliminary data.</text>
</comment>
<evidence type="ECO:0000256" key="1">
    <source>
        <dbReference type="SAM" id="MobiDB-lite"/>
    </source>
</evidence>
<organism evidence="2 3">
    <name type="scientific">Aduncisulcus paluster</name>
    <dbReference type="NCBI Taxonomy" id="2918883"/>
    <lineage>
        <taxon>Eukaryota</taxon>
        <taxon>Metamonada</taxon>
        <taxon>Carpediemonas-like organisms</taxon>
        <taxon>Aduncisulcus</taxon>
    </lineage>
</organism>
<keyword evidence="3" id="KW-1185">Reference proteome</keyword>
<feature type="region of interest" description="Disordered" evidence="1">
    <location>
        <begin position="122"/>
        <end position="156"/>
    </location>
</feature>
<name>A0ABQ5KNW2_9EUKA</name>
<proteinExistence type="predicted"/>
<feature type="non-terminal residue" evidence="2">
    <location>
        <position position="1"/>
    </location>
</feature>
<dbReference type="EMBL" id="BQXS01010373">
    <property type="protein sequence ID" value="GKT33631.1"/>
    <property type="molecule type" value="Genomic_DNA"/>
</dbReference>
<evidence type="ECO:0000313" key="3">
    <source>
        <dbReference type="Proteomes" id="UP001057375"/>
    </source>
</evidence>
<feature type="compositionally biased region" description="Basic and acidic residues" evidence="1">
    <location>
        <begin position="144"/>
        <end position="156"/>
    </location>
</feature>